<feature type="compositionally biased region" description="Basic and acidic residues" evidence="3">
    <location>
        <begin position="381"/>
        <end position="399"/>
    </location>
</feature>
<organism evidence="5 6">
    <name type="scientific">Carpinus fangiana</name>
    <dbReference type="NCBI Taxonomy" id="176857"/>
    <lineage>
        <taxon>Eukaryota</taxon>
        <taxon>Viridiplantae</taxon>
        <taxon>Streptophyta</taxon>
        <taxon>Embryophyta</taxon>
        <taxon>Tracheophyta</taxon>
        <taxon>Spermatophyta</taxon>
        <taxon>Magnoliopsida</taxon>
        <taxon>eudicotyledons</taxon>
        <taxon>Gunneridae</taxon>
        <taxon>Pentapetalae</taxon>
        <taxon>rosids</taxon>
        <taxon>fabids</taxon>
        <taxon>Fagales</taxon>
        <taxon>Betulaceae</taxon>
        <taxon>Carpinus</taxon>
    </lineage>
</organism>
<name>A0A5N6QJA6_9ROSI</name>
<dbReference type="PANTHER" id="PTHR33322:SF16">
    <property type="entry name" value="BAG FAMILY MOLECULAR CHAPERONE REGULATOR 6"/>
    <property type="match status" value="1"/>
</dbReference>
<evidence type="ECO:0000313" key="6">
    <source>
        <dbReference type="Proteomes" id="UP000327013"/>
    </source>
</evidence>
<feature type="compositionally biased region" description="Polar residues" evidence="3">
    <location>
        <begin position="545"/>
        <end position="569"/>
    </location>
</feature>
<evidence type="ECO:0000256" key="1">
    <source>
        <dbReference type="ARBA" id="ARBA00023186"/>
    </source>
</evidence>
<evidence type="ECO:0000256" key="3">
    <source>
        <dbReference type="SAM" id="MobiDB-lite"/>
    </source>
</evidence>
<dbReference type="GO" id="GO:0009506">
    <property type="term" value="C:plasmodesma"/>
    <property type="evidence" value="ECO:0007669"/>
    <property type="project" value="TreeGrafter"/>
</dbReference>
<feature type="compositionally biased region" description="Basic and acidic residues" evidence="3">
    <location>
        <begin position="611"/>
        <end position="630"/>
    </location>
</feature>
<keyword evidence="2" id="KW-0175">Coiled coil</keyword>
<proteinExistence type="predicted"/>
<dbReference type="EMBL" id="CM017321">
    <property type="protein sequence ID" value="KAE7999418.1"/>
    <property type="molecule type" value="Genomic_DNA"/>
</dbReference>
<dbReference type="Pfam" id="PF02179">
    <property type="entry name" value="BAG"/>
    <property type="match status" value="1"/>
</dbReference>
<dbReference type="SUPFAM" id="SSF63491">
    <property type="entry name" value="BAG domain"/>
    <property type="match status" value="1"/>
</dbReference>
<evidence type="ECO:0000313" key="5">
    <source>
        <dbReference type="EMBL" id="KAE7999418.1"/>
    </source>
</evidence>
<feature type="compositionally biased region" description="Basic and acidic residues" evidence="3">
    <location>
        <begin position="795"/>
        <end position="804"/>
    </location>
</feature>
<feature type="compositionally biased region" description="Basic and acidic residues" evidence="3">
    <location>
        <begin position="863"/>
        <end position="877"/>
    </location>
</feature>
<keyword evidence="6" id="KW-1185">Reference proteome</keyword>
<dbReference type="GO" id="GO:0006457">
    <property type="term" value="P:protein folding"/>
    <property type="evidence" value="ECO:0007669"/>
    <property type="project" value="TreeGrafter"/>
</dbReference>
<feature type="region of interest" description="Disordered" evidence="3">
    <location>
        <begin position="795"/>
        <end position="824"/>
    </location>
</feature>
<feature type="region of interest" description="Disordered" evidence="3">
    <location>
        <begin position="1184"/>
        <end position="1205"/>
    </location>
</feature>
<feature type="compositionally biased region" description="Acidic residues" evidence="3">
    <location>
        <begin position="1189"/>
        <end position="1203"/>
    </location>
</feature>
<feature type="compositionally biased region" description="Basic and acidic residues" evidence="3">
    <location>
        <begin position="438"/>
        <end position="454"/>
    </location>
</feature>
<feature type="compositionally biased region" description="Polar residues" evidence="3">
    <location>
        <begin position="408"/>
        <end position="423"/>
    </location>
</feature>
<reference evidence="5 6" key="1">
    <citation type="submission" date="2019-06" db="EMBL/GenBank/DDBJ databases">
        <title>A chromosomal-level reference genome of Carpinus fangiana (Coryloideae, Betulaceae).</title>
        <authorList>
            <person name="Yang X."/>
            <person name="Wang Z."/>
            <person name="Zhang L."/>
            <person name="Hao G."/>
            <person name="Liu J."/>
            <person name="Yang Y."/>
        </authorList>
    </citation>
    <scope>NUCLEOTIDE SEQUENCE [LARGE SCALE GENOMIC DNA]</scope>
    <source>
        <strain evidence="5">Cfa_2016G</strain>
        <tissue evidence="5">Leaf</tissue>
    </source>
</reference>
<feature type="region of interest" description="Disordered" evidence="3">
    <location>
        <begin position="857"/>
        <end position="877"/>
    </location>
</feature>
<dbReference type="Gene3D" id="1.20.58.120">
    <property type="entry name" value="BAG domain"/>
    <property type="match status" value="1"/>
</dbReference>
<keyword evidence="1" id="KW-0143">Chaperone</keyword>
<dbReference type="PANTHER" id="PTHR33322">
    <property type="entry name" value="BAG DOMAIN CONTAINING PROTEIN, EXPRESSED"/>
    <property type="match status" value="1"/>
</dbReference>
<dbReference type="FunFam" id="1.20.58.120:FF:000010">
    <property type="entry name" value="BAG family molecular chaperone regulator 6"/>
    <property type="match status" value="1"/>
</dbReference>
<feature type="compositionally biased region" description="Polar residues" evidence="3">
    <location>
        <begin position="479"/>
        <end position="500"/>
    </location>
</feature>
<dbReference type="SMART" id="SM00264">
    <property type="entry name" value="BAG"/>
    <property type="match status" value="1"/>
</dbReference>
<evidence type="ECO:0000256" key="2">
    <source>
        <dbReference type="SAM" id="Coils"/>
    </source>
</evidence>
<feature type="compositionally biased region" description="Basic and acidic residues" evidence="3">
    <location>
        <begin position="570"/>
        <end position="593"/>
    </location>
</feature>
<evidence type="ECO:0000259" key="4">
    <source>
        <dbReference type="PROSITE" id="PS51035"/>
    </source>
</evidence>
<feature type="compositionally biased region" description="Basic and acidic residues" evidence="3">
    <location>
        <begin position="465"/>
        <end position="478"/>
    </location>
</feature>
<gene>
    <name evidence="5" type="ORF">FH972_003851</name>
</gene>
<sequence>METRERSGRGRSFSLLNSSFAVISIKGYCPDHFDLRENKALIERKRDRELQESESQFAGLVDRFRADNRVIRTVGNLCGGAPAFSLLSVEEREPLQSDSTFKSLGKMMPVYRCMDSHPHQNTQMPFPQYYHPGFEVVPPHMNIDPTKPYLAYESWPCGGNYNYPMPWNSCCNHNSFPGYYNFRPPYPHIPPLSPMHCCGGHPAYHEAYHPVPDVPPPHYLMDLPRYEYDKNMSRNYHCCGCPNHTHNQKEDKGVKIQEKEPDFERKGTGSNSVIPVQMKNYPYPILWIPQEYMNSKEDGGPFESKAVEPDKVLHAMKPPESLKSNECEPRVWNGLFPFDINKNDSLMQGGDGKRTQNQQNEDKMRQFPFPIIWMPYHDKQEEAGKEDMKEMDPKPESAKEPPYIYNSIAVNPPQSDDFTNSPKANEKKFENQGGSPTMEEKTANQKSIPVEEKTTNQNNIPVTKMESHKEGSSEETQSRGRSVTTMDKASGTGSKRQYSSPPKAPKLSPVCLRVDPLPRKKNGNGSSRSLSPPHPKGHSNDAFRATTSSALNENPPQDSRSQNSILNSSKEVETYEKEKVIEVMEGKTSKDNNGEQGGQSQTQIPVNFPKDSQEEVSVKQTVKETGKDGEECKIQEDKGVSRAGDITTEEPNYANKVNNSAKLAGDEGKLEKKTLPDEEAAMRIQSAYRGYEVRKREPLKKLKEIAEVRHQMLDVQNRIQILELSSDLQIDDKQIAVILETIMRLLLKLDTIQGLHPTVRDIRKSLAKELVTLHEKLDSLMIKLSEEAIKEASASEHMEQHPVETHSGSCMQEEGTEPGESTFDKNCNSNQELMEPHESLLLDTTALSSSQMERHLGSPFANKEGDEKSEVENRSLKVESGVIPKEAGLQKNMEQIDKVVTVELDISQVELKNIEKENTQYSELEQSTELPLFVEDKLKFEARIMGTSSDVDGPLHGIPVQEMEELLHGVTDEKPTIFESEKHEQVRLVTNEVQESGVESNVSSDVVLSAKVDDLMTTNEGPEVDQFEELPYRVIEEGPAVSEFKKHEQVEFDGGRKCDVALNVTSPNDETQVVTQFEQQALEVPQEEQIIVESPDSTLEIAVEPPSEISVVSESAEPQPIISVVETENRGELPGDLFGGVNDVIHTCSPVLADTGVTTETEVPNFENKEDHDEQPAAIREENKVAPEAGEESQDEVEIDQTNESETVNEATPLHVKKVEVEKVSVDEHDLGLGSDKKLIEENEKLKEMMERLMEAGKEQLTVISNLNARVRDLENKLARRKKLRTRQYGPSRSCVNPVNKPLKERGVGVAM</sequence>
<dbReference type="InterPro" id="IPR040400">
    <property type="entry name" value="BAG5/6/7/8"/>
</dbReference>
<feature type="region of interest" description="Disordered" evidence="3">
    <location>
        <begin position="381"/>
        <end position="630"/>
    </location>
</feature>
<dbReference type="CDD" id="cd23767">
    <property type="entry name" value="IQCD"/>
    <property type="match status" value="1"/>
</dbReference>
<feature type="domain" description="BAG" evidence="4">
    <location>
        <begin position="704"/>
        <end position="781"/>
    </location>
</feature>
<dbReference type="InterPro" id="IPR003103">
    <property type="entry name" value="BAG_domain"/>
</dbReference>
<dbReference type="Proteomes" id="UP000327013">
    <property type="component" value="Chromosome 1"/>
</dbReference>
<feature type="coiled-coil region" evidence="2">
    <location>
        <begin position="1236"/>
        <end position="1284"/>
    </location>
</feature>
<dbReference type="OrthoDB" id="787121at2759"/>
<dbReference type="InterPro" id="IPR036533">
    <property type="entry name" value="BAG_dom_sf"/>
</dbReference>
<dbReference type="PROSITE" id="PS51035">
    <property type="entry name" value="BAG"/>
    <property type="match status" value="1"/>
</dbReference>
<protein>
    <recommendedName>
        <fullName evidence="4">BAG domain-containing protein</fullName>
    </recommendedName>
</protein>
<accession>A0A5N6QJA6</accession>
<dbReference type="PROSITE" id="PS50096">
    <property type="entry name" value="IQ"/>
    <property type="match status" value="1"/>
</dbReference>
<dbReference type="GO" id="GO:0051087">
    <property type="term" value="F:protein-folding chaperone binding"/>
    <property type="evidence" value="ECO:0007669"/>
    <property type="project" value="InterPro"/>
</dbReference>